<dbReference type="Pfam" id="PF13649">
    <property type="entry name" value="Methyltransf_25"/>
    <property type="match status" value="1"/>
</dbReference>
<proteinExistence type="predicted"/>
<evidence type="ECO:0000256" key="1">
    <source>
        <dbReference type="ARBA" id="ARBA00022603"/>
    </source>
</evidence>
<dbReference type="RefSeq" id="WP_338008460.1">
    <property type="nucleotide sequence ID" value="NZ_JAOPKB010000011.1"/>
</dbReference>
<keyword evidence="5" id="KW-1185">Reference proteome</keyword>
<dbReference type="Proteomes" id="UP001320972">
    <property type="component" value="Unassembled WGS sequence"/>
</dbReference>
<accession>A0ABT2QHC6</accession>
<reference evidence="4 5" key="1">
    <citation type="submission" date="2022-09" db="EMBL/GenBank/DDBJ databases">
        <title>Enrichment on poylsaccharides allowed isolation of novel metabolic and taxonomic groups of Haloarchaea.</title>
        <authorList>
            <person name="Sorokin D.Y."/>
            <person name="Elcheninov A.G."/>
            <person name="Khizhniak T.V."/>
            <person name="Kolganova T.V."/>
            <person name="Kublanov I.V."/>
        </authorList>
    </citation>
    <scope>NUCLEOTIDE SEQUENCE [LARGE SCALE GENOMIC DNA]</scope>
    <source>
        <strain evidence="4 5">AArc-m2/3/4</strain>
    </source>
</reference>
<organism evidence="4 5">
    <name type="scientific">Natronoglomus mannanivorans</name>
    <dbReference type="NCBI Taxonomy" id="2979990"/>
    <lineage>
        <taxon>Archaea</taxon>
        <taxon>Methanobacteriati</taxon>
        <taxon>Methanobacteriota</taxon>
        <taxon>Stenosarchaea group</taxon>
        <taxon>Halobacteria</taxon>
        <taxon>Halobacteriales</taxon>
        <taxon>Natrialbaceae</taxon>
        <taxon>Natronoglomus</taxon>
    </lineage>
</organism>
<dbReference type="CDD" id="cd02440">
    <property type="entry name" value="AdoMet_MTases"/>
    <property type="match status" value="1"/>
</dbReference>
<dbReference type="GO" id="GO:0032259">
    <property type="term" value="P:methylation"/>
    <property type="evidence" value="ECO:0007669"/>
    <property type="project" value="UniProtKB-KW"/>
</dbReference>
<protein>
    <submittedName>
        <fullName evidence="4">Methyltransferase domain-containing protein</fullName>
    </submittedName>
</protein>
<evidence type="ECO:0000259" key="3">
    <source>
        <dbReference type="Pfam" id="PF13649"/>
    </source>
</evidence>
<dbReference type="GO" id="GO:0008168">
    <property type="term" value="F:methyltransferase activity"/>
    <property type="evidence" value="ECO:0007669"/>
    <property type="project" value="UniProtKB-KW"/>
</dbReference>
<keyword evidence="2" id="KW-0808">Transferase</keyword>
<dbReference type="EMBL" id="JAOPKB010000011">
    <property type="protein sequence ID" value="MCU4974317.1"/>
    <property type="molecule type" value="Genomic_DNA"/>
</dbReference>
<dbReference type="PANTHER" id="PTHR43861:SF1">
    <property type="entry name" value="TRANS-ACONITATE 2-METHYLTRANSFERASE"/>
    <property type="match status" value="1"/>
</dbReference>
<gene>
    <name evidence="4" type="ORF">OB955_16445</name>
</gene>
<sequence>MTRERDAQQWNPATYDDAQSFVAAYGSSVVDLLEPAADERILDLGCGTGHLTWEIADAGATAVGLDSSAAMIERARETYSHMDADSNSNSTDVDLEFVHGDARSLAFDYAFDAVFSNAALHWIPDDDQDEVLASVHDALCPGGRFVAELGGRGNVAPIVDAVQDEGAARGYDIESPWYFPSVGEYARRLEDADLEVQYARLFDRPTELEGEDGLRDWLEQFGDRLFASASVPADERVEIVEAVEERLREREDDGEEYYRDGTWIAPYRRLRFVAVAK</sequence>
<evidence type="ECO:0000313" key="4">
    <source>
        <dbReference type="EMBL" id="MCU4974317.1"/>
    </source>
</evidence>
<feature type="domain" description="Methyltransferase" evidence="3">
    <location>
        <begin position="41"/>
        <end position="143"/>
    </location>
</feature>
<dbReference type="PANTHER" id="PTHR43861">
    <property type="entry name" value="TRANS-ACONITATE 2-METHYLTRANSFERASE-RELATED"/>
    <property type="match status" value="1"/>
</dbReference>
<name>A0ABT2QHC6_9EURY</name>
<dbReference type="Gene3D" id="3.40.50.150">
    <property type="entry name" value="Vaccinia Virus protein VP39"/>
    <property type="match status" value="1"/>
</dbReference>
<dbReference type="InterPro" id="IPR029063">
    <property type="entry name" value="SAM-dependent_MTases_sf"/>
</dbReference>
<dbReference type="SUPFAM" id="SSF53335">
    <property type="entry name" value="S-adenosyl-L-methionine-dependent methyltransferases"/>
    <property type="match status" value="1"/>
</dbReference>
<dbReference type="InterPro" id="IPR041698">
    <property type="entry name" value="Methyltransf_25"/>
</dbReference>
<evidence type="ECO:0000256" key="2">
    <source>
        <dbReference type="ARBA" id="ARBA00022679"/>
    </source>
</evidence>
<evidence type="ECO:0000313" key="5">
    <source>
        <dbReference type="Proteomes" id="UP001320972"/>
    </source>
</evidence>
<keyword evidence="1 4" id="KW-0489">Methyltransferase</keyword>
<comment type="caution">
    <text evidence="4">The sequence shown here is derived from an EMBL/GenBank/DDBJ whole genome shotgun (WGS) entry which is preliminary data.</text>
</comment>